<reference evidence="2" key="1">
    <citation type="journal article" date="2007" name="J. Bacteriol.">
        <title>Comparative genome analysis of four magnetotactic bacteria reveals a complex set of group-specific genes implicated in magnetosome biomineralization and function.</title>
        <authorList>
            <person name="Richter M."/>
            <person name="Kube M."/>
            <person name="Bazylinski D.A."/>
            <person name="Lombardot T."/>
            <person name="Gloeckner F.O."/>
            <person name="Reinhardt R."/>
            <person name="Schueler D."/>
        </authorList>
    </citation>
    <scope>NUCLEOTIDE SEQUENCE</scope>
    <source>
        <strain evidence="2">MSR-1</strain>
    </source>
</reference>
<proteinExistence type="predicted"/>
<dbReference type="GO" id="GO:0005737">
    <property type="term" value="C:cytoplasm"/>
    <property type="evidence" value="ECO:0007669"/>
    <property type="project" value="UniProtKB-ARBA"/>
</dbReference>
<dbReference type="InterPro" id="IPR037119">
    <property type="entry name" value="Haem_oxidase_HugZ-like_sf"/>
</dbReference>
<dbReference type="Gene3D" id="3.20.180.10">
    <property type="entry name" value="PNP-oxidase-like"/>
    <property type="match status" value="1"/>
</dbReference>
<protein>
    <submittedName>
        <fullName evidence="2">Heme iron utilization protein</fullName>
    </submittedName>
</protein>
<accession>A4U1X6</accession>
<sequence length="238" mass="25597">MTFAGHGQLCHDDAHDQCHGCIMDQAAAQDLPQDNKLASRRVVRACRKAVLSTLLAEGGAPYGSLVTVALDHDLSPILLLSAMSDHSRNIAGDARVSLLFDGTDGHPNPQTGPRVTVMGRAEKTGDPRLRARFLARHPGAALYADFADFSFWRVVPERVHFVGGFGRAVWLPAPFGIDPTVAAAFAVAPEPAGIVGWDLDGVDVIRGDVSMRISFDRPVESPASAHNAWENLQFQGQK</sequence>
<dbReference type="Gene3D" id="2.30.110.10">
    <property type="entry name" value="Electron Transport, Fmn-binding Protein, Chain A"/>
    <property type="match status" value="1"/>
</dbReference>
<dbReference type="RefSeq" id="WP_234016318.1">
    <property type="nucleotide sequence ID" value="NZ_CP027527.1"/>
</dbReference>
<evidence type="ECO:0000313" key="2">
    <source>
        <dbReference type="EMBL" id="CAM76883.1"/>
    </source>
</evidence>
<dbReference type="PANTHER" id="PTHR13343">
    <property type="entry name" value="CREG1 PROTEIN"/>
    <property type="match status" value="1"/>
</dbReference>
<dbReference type="InterPro" id="IPR012349">
    <property type="entry name" value="Split_barrel_FMN-bd"/>
</dbReference>
<organism evidence="2">
    <name type="scientific">Magnetospirillum gryphiswaldense</name>
    <dbReference type="NCBI Taxonomy" id="55518"/>
    <lineage>
        <taxon>Bacteria</taxon>
        <taxon>Pseudomonadati</taxon>
        <taxon>Pseudomonadota</taxon>
        <taxon>Alphaproteobacteria</taxon>
        <taxon>Rhodospirillales</taxon>
        <taxon>Rhodospirillaceae</taxon>
        <taxon>Magnetospirillum</taxon>
    </lineage>
</organism>
<name>A4U1X6_9PROT</name>
<dbReference type="InterPro" id="IPR055343">
    <property type="entry name" value="CREG_beta-barrel"/>
</dbReference>
<gene>
    <name evidence="2" type="ORF">MGR_0112</name>
</gene>
<dbReference type="AlphaFoldDB" id="A4U1X6"/>
<dbReference type="PANTHER" id="PTHR13343:SF17">
    <property type="entry name" value="CELLULAR REPRESSOR OF E1A-STIMULATED GENES, ISOFORM A"/>
    <property type="match status" value="1"/>
</dbReference>
<dbReference type="Pfam" id="PF13883">
    <property type="entry name" value="CREG_beta-barrel"/>
    <property type="match status" value="1"/>
</dbReference>
<dbReference type="SUPFAM" id="SSF50475">
    <property type="entry name" value="FMN-binding split barrel"/>
    <property type="match status" value="1"/>
</dbReference>
<feature type="domain" description="CREG-like beta-barrel" evidence="1">
    <location>
        <begin position="39"/>
        <end position="171"/>
    </location>
</feature>
<dbReference type="EMBL" id="CU459003">
    <property type="protein sequence ID" value="CAM76883.1"/>
    <property type="molecule type" value="Genomic_DNA"/>
</dbReference>
<evidence type="ECO:0000259" key="1">
    <source>
        <dbReference type="Pfam" id="PF13883"/>
    </source>
</evidence>